<dbReference type="Proteomes" id="UP000276776">
    <property type="component" value="Unassembled WGS sequence"/>
</dbReference>
<organism evidence="3">
    <name type="scientific">Thelazia callipaeda</name>
    <name type="common">Oriental eyeworm</name>
    <name type="synonym">Parasitic nematode</name>
    <dbReference type="NCBI Taxonomy" id="103827"/>
    <lineage>
        <taxon>Eukaryota</taxon>
        <taxon>Metazoa</taxon>
        <taxon>Ecdysozoa</taxon>
        <taxon>Nematoda</taxon>
        <taxon>Chromadorea</taxon>
        <taxon>Rhabditida</taxon>
        <taxon>Spirurina</taxon>
        <taxon>Spiruromorpha</taxon>
        <taxon>Thelazioidea</taxon>
        <taxon>Thelaziidae</taxon>
        <taxon>Thelazia</taxon>
    </lineage>
</organism>
<reference evidence="1 2" key="2">
    <citation type="submission" date="2018-11" db="EMBL/GenBank/DDBJ databases">
        <authorList>
            <consortium name="Pathogen Informatics"/>
        </authorList>
    </citation>
    <scope>NUCLEOTIDE SEQUENCE [LARGE SCALE GENOMIC DNA]</scope>
</reference>
<dbReference type="OMA" id="WIAVRIL"/>
<evidence type="ECO:0000313" key="3">
    <source>
        <dbReference type="WBParaSite" id="TCLT_0001078501-mRNA-1"/>
    </source>
</evidence>
<evidence type="ECO:0000313" key="1">
    <source>
        <dbReference type="EMBL" id="VDN08484.1"/>
    </source>
</evidence>
<reference evidence="3" key="1">
    <citation type="submission" date="2017-02" db="UniProtKB">
        <authorList>
            <consortium name="WormBaseParasite"/>
        </authorList>
    </citation>
    <scope>IDENTIFICATION</scope>
</reference>
<gene>
    <name evidence="1" type="ORF">TCLT_LOCUS10767</name>
</gene>
<protein>
    <submittedName>
        <fullName evidence="3">Major sperm protein</fullName>
    </submittedName>
</protein>
<sequence length="179" mass="20333">MCAAAVIIRIAKQKYRMRKKEANDYSLLADTETKKVKSEEVASDEASLSTAHSTELTLICNTIELSPRPFVVDSKEGAILNLKNCYSNEWIAVRILTNNTTLSIYPTKFLLPPKRISAAEVTLSSNKMNTEVSSRILAQWFTLGASCPSKNVTSLWTRPYCVQRDKWHYKIIRIYFDFG</sequence>
<dbReference type="AlphaFoldDB" id="A0A0N5DC66"/>
<name>A0A0N5DC66_THECL</name>
<accession>A0A0N5DC66</accession>
<proteinExistence type="predicted"/>
<dbReference type="WBParaSite" id="TCLT_0001078501-mRNA-1">
    <property type="protein sequence ID" value="TCLT_0001078501-mRNA-1"/>
    <property type="gene ID" value="TCLT_0001078501"/>
</dbReference>
<evidence type="ECO:0000313" key="2">
    <source>
        <dbReference type="Proteomes" id="UP000276776"/>
    </source>
</evidence>
<dbReference type="OrthoDB" id="5839337at2759"/>
<dbReference type="EMBL" id="UYYF01005345">
    <property type="protein sequence ID" value="VDN08484.1"/>
    <property type="molecule type" value="Genomic_DNA"/>
</dbReference>
<keyword evidence="2" id="KW-1185">Reference proteome</keyword>